<dbReference type="EC" id="3.2.1.-" evidence="9"/>
<comment type="similarity">
    <text evidence="2 9">Belongs to the glycosyl hydrolase 8 (cellulase D) family.</text>
</comment>
<keyword evidence="7 9" id="KW-0624">Polysaccharide degradation</keyword>
<dbReference type="Pfam" id="PF01270">
    <property type="entry name" value="Glyco_hydro_8"/>
    <property type="match status" value="1"/>
</dbReference>
<dbReference type="InterPro" id="IPR002037">
    <property type="entry name" value="Glyco_hydro_8"/>
</dbReference>
<keyword evidence="6 9" id="KW-0326">Glycosidase</keyword>
<evidence type="ECO:0000256" key="7">
    <source>
        <dbReference type="ARBA" id="ARBA00023326"/>
    </source>
</evidence>
<dbReference type="InterPro" id="IPR008928">
    <property type="entry name" value="6-hairpin_glycosidase_sf"/>
</dbReference>
<sequence length="411" mass="45586">MKNKKFYISNNLLSALRLLVVALLFSMACTVTAGNRPFPQHTTYTVGSIKPNNVTQAAMDNTVKSMWSAWKTNYLMPAGAGKYYVQYNPAGETVSEAHGYGMLLTVLMDGADVNAKTYFDGLYNYYKAHPSAFNPYLMSWKQNSLFQDVEGNDAATDGDMDIAYALLLADKQWGSTGTINYLTAAKNHINAIMLNEVNQSNWTLRLGDWATVGSYSKATRSSDFMLNHLKRFQVATGDLKWKNVTDKTYSIINTIYNNNSLSTGLMPDFVVLSTAGVYKPAGSNFFESANDGKYYWNACRTPWRIATDYLLTGDTRALPQLQKMNSWIKTKTLNNPANVKAGYGLGGAALVTYADNAFTIPFGVSAMVDSTNQTWLNAIWARGATSGTEIYYTDSIKILSMIVMSDNWWAP</sequence>
<reference evidence="12" key="1">
    <citation type="submission" date="2017-02" db="EMBL/GenBank/DDBJ databases">
        <authorList>
            <person name="Daims H."/>
        </authorList>
    </citation>
    <scope>NUCLEOTIDE SEQUENCE [LARGE SCALE GENOMIC DNA]</scope>
</reference>
<dbReference type="Proteomes" id="UP000195667">
    <property type="component" value="Unassembled WGS sequence"/>
</dbReference>
<keyword evidence="7 9" id="KW-0119">Carbohydrate metabolism</keyword>
<evidence type="ECO:0000256" key="9">
    <source>
        <dbReference type="RuleBase" id="RU361167"/>
    </source>
</evidence>
<dbReference type="InterPro" id="IPR012341">
    <property type="entry name" value="6hp_glycosidase-like_sf"/>
</dbReference>
<keyword evidence="3 10" id="KW-0732">Signal</keyword>
<dbReference type="RefSeq" id="WP_217884045.1">
    <property type="nucleotide sequence ID" value="NZ_FUKI01000014.1"/>
</dbReference>
<dbReference type="GO" id="GO:0030245">
    <property type="term" value="P:cellulose catabolic process"/>
    <property type="evidence" value="ECO:0007669"/>
    <property type="project" value="UniProtKB-KW"/>
</dbReference>
<dbReference type="PROSITE" id="PS00812">
    <property type="entry name" value="GLYCOSYL_HYDROL_F8"/>
    <property type="match status" value="1"/>
</dbReference>
<keyword evidence="12" id="KW-1185">Reference proteome</keyword>
<accession>A0A1R4GZJ0</accession>
<organism evidence="11 12">
    <name type="scientific">Crenothrix polyspora</name>
    <dbReference type="NCBI Taxonomy" id="360316"/>
    <lineage>
        <taxon>Bacteria</taxon>
        <taxon>Pseudomonadati</taxon>
        <taxon>Pseudomonadota</taxon>
        <taxon>Gammaproteobacteria</taxon>
        <taxon>Methylococcales</taxon>
        <taxon>Crenotrichaceae</taxon>
        <taxon>Crenothrix</taxon>
    </lineage>
</organism>
<dbReference type="Gene3D" id="1.50.10.10">
    <property type="match status" value="1"/>
</dbReference>
<dbReference type="InterPro" id="IPR019834">
    <property type="entry name" value="Glyco_hydro_8_CS"/>
</dbReference>
<dbReference type="PRINTS" id="PR00735">
    <property type="entry name" value="GLHYDRLASE8"/>
</dbReference>
<dbReference type="PROSITE" id="PS51257">
    <property type="entry name" value="PROKAR_LIPOPROTEIN"/>
    <property type="match status" value="1"/>
</dbReference>
<evidence type="ECO:0000313" key="11">
    <source>
        <dbReference type="EMBL" id="SJM89406.1"/>
    </source>
</evidence>
<keyword evidence="4 9" id="KW-0378">Hydrolase</keyword>
<name>A0A1R4GZJ0_9GAMM</name>
<evidence type="ECO:0000256" key="3">
    <source>
        <dbReference type="ARBA" id="ARBA00022729"/>
    </source>
</evidence>
<gene>
    <name evidence="11" type="primary">bgc</name>
    <name evidence="11" type="ORF">CRENPOLYSF1_1100009</name>
</gene>
<evidence type="ECO:0000256" key="10">
    <source>
        <dbReference type="SAM" id="SignalP"/>
    </source>
</evidence>
<feature type="signal peptide" evidence="10">
    <location>
        <begin position="1"/>
        <end position="33"/>
    </location>
</feature>
<dbReference type="AlphaFoldDB" id="A0A1R4GZJ0"/>
<evidence type="ECO:0000256" key="8">
    <source>
        <dbReference type="PROSITE-ProRule" id="PRU10058"/>
    </source>
</evidence>
<evidence type="ECO:0000256" key="6">
    <source>
        <dbReference type="ARBA" id="ARBA00023295"/>
    </source>
</evidence>
<dbReference type="GO" id="GO:0008810">
    <property type="term" value="F:cellulase activity"/>
    <property type="evidence" value="ECO:0007669"/>
    <property type="project" value="UniProtKB-EC"/>
</dbReference>
<dbReference type="EMBL" id="FUKI01000014">
    <property type="protein sequence ID" value="SJM89406.1"/>
    <property type="molecule type" value="Genomic_DNA"/>
</dbReference>
<proteinExistence type="inferred from homology"/>
<keyword evidence="5" id="KW-0136">Cellulose degradation</keyword>
<evidence type="ECO:0000256" key="4">
    <source>
        <dbReference type="ARBA" id="ARBA00022801"/>
    </source>
</evidence>
<feature type="active site" description="Nucleophile" evidence="8">
    <location>
        <position position="157"/>
    </location>
</feature>
<dbReference type="SUPFAM" id="SSF48208">
    <property type="entry name" value="Six-hairpin glycosidases"/>
    <property type="match status" value="1"/>
</dbReference>
<feature type="chain" id="PRO_5012210168" description="Glucanase" evidence="10">
    <location>
        <begin position="34"/>
        <end position="411"/>
    </location>
</feature>
<protein>
    <recommendedName>
        <fullName evidence="9">Glucanase</fullName>
        <ecNumber evidence="9">3.2.1.-</ecNumber>
    </recommendedName>
</protein>
<evidence type="ECO:0000256" key="2">
    <source>
        <dbReference type="ARBA" id="ARBA00009209"/>
    </source>
</evidence>
<evidence type="ECO:0000313" key="12">
    <source>
        <dbReference type="Proteomes" id="UP000195667"/>
    </source>
</evidence>
<comment type="catalytic activity">
    <reaction evidence="1">
        <text>Endohydrolysis of (1-&gt;4)-beta-D-glucosidic linkages in cellulose, lichenin and cereal beta-D-glucans.</text>
        <dbReference type="EC" id="3.2.1.4"/>
    </reaction>
</comment>
<evidence type="ECO:0000256" key="1">
    <source>
        <dbReference type="ARBA" id="ARBA00000966"/>
    </source>
</evidence>
<evidence type="ECO:0000256" key="5">
    <source>
        <dbReference type="ARBA" id="ARBA00023001"/>
    </source>
</evidence>